<keyword evidence="1" id="KW-0732">Signal</keyword>
<reference evidence="2 3" key="1">
    <citation type="submission" date="2018-04" db="EMBL/GenBank/DDBJ databases">
        <authorList>
            <person name="Zhang X."/>
            <person name="Yuan J."/>
            <person name="Li F."/>
            <person name="Xiang J."/>
        </authorList>
    </citation>
    <scope>NUCLEOTIDE SEQUENCE [LARGE SCALE GENOMIC DNA]</scope>
    <source>
        <tissue evidence="2">Muscle</tissue>
    </source>
</reference>
<dbReference type="AlphaFoldDB" id="A0A423SVT7"/>
<dbReference type="OrthoDB" id="6355454at2759"/>
<evidence type="ECO:0000313" key="3">
    <source>
        <dbReference type="Proteomes" id="UP000283509"/>
    </source>
</evidence>
<evidence type="ECO:0000256" key="1">
    <source>
        <dbReference type="SAM" id="SignalP"/>
    </source>
</evidence>
<proteinExistence type="predicted"/>
<organism evidence="2 3">
    <name type="scientific">Penaeus vannamei</name>
    <name type="common">Whiteleg shrimp</name>
    <name type="synonym">Litopenaeus vannamei</name>
    <dbReference type="NCBI Taxonomy" id="6689"/>
    <lineage>
        <taxon>Eukaryota</taxon>
        <taxon>Metazoa</taxon>
        <taxon>Ecdysozoa</taxon>
        <taxon>Arthropoda</taxon>
        <taxon>Crustacea</taxon>
        <taxon>Multicrustacea</taxon>
        <taxon>Malacostraca</taxon>
        <taxon>Eumalacostraca</taxon>
        <taxon>Eucarida</taxon>
        <taxon>Decapoda</taxon>
        <taxon>Dendrobranchiata</taxon>
        <taxon>Penaeoidea</taxon>
        <taxon>Penaeidae</taxon>
        <taxon>Penaeus</taxon>
    </lineage>
</organism>
<feature type="signal peptide" evidence="1">
    <location>
        <begin position="1"/>
        <end position="15"/>
    </location>
</feature>
<comment type="caution">
    <text evidence="2">The sequence shown here is derived from an EMBL/GenBank/DDBJ whole genome shotgun (WGS) entry which is preliminary data.</text>
</comment>
<reference evidence="2 3" key="2">
    <citation type="submission" date="2019-01" db="EMBL/GenBank/DDBJ databases">
        <title>The decoding of complex shrimp genome reveals the adaptation for benthos swimmer, frequently molting mechanism and breeding impact on genome.</title>
        <authorList>
            <person name="Sun Y."/>
            <person name="Gao Y."/>
            <person name="Yu Y."/>
        </authorList>
    </citation>
    <scope>NUCLEOTIDE SEQUENCE [LARGE SCALE GENOMIC DNA]</scope>
    <source>
        <tissue evidence="2">Muscle</tissue>
    </source>
</reference>
<accession>A0A423SVT7</accession>
<gene>
    <name evidence="2" type="ORF">C7M84_013521</name>
</gene>
<dbReference type="Proteomes" id="UP000283509">
    <property type="component" value="Unassembled WGS sequence"/>
</dbReference>
<dbReference type="EMBL" id="QCYY01002686">
    <property type="protein sequence ID" value="ROT68340.1"/>
    <property type="molecule type" value="Genomic_DNA"/>
</dbReference>
<protein>
    <submittedName>
        <fullName evidence="2">Putative elastin a</fullName>
    </submittedName>
</protein>
<sequence>MKAVLALCLLGAASAAVVPLTYTAGTYPFAGGFVPYNAARFPFSAGVLPYSYGVQPITYVAKPVTTQVVQPGYVAQTKGSTHIAPLPSGLGYASHHINGRPPLTTTCGHACSRGRVLRRGVLLRKSPGATRWCHAMPLGATEQECPHSENCLL</sequence>
<feature type="chain" id="PRO_5019199468" evidence="1">
    <location>
        <begin position="16"/>
        <end position="153"/>
    </location>
</feature>
<name>A0A423SVT7_PENVA</name>
<keyword evidence="3" id="KW-1185">Reference proteome</keyword>
<evidence type="ECO:0000313" key="2">
    <source>
        <dbReference type="EMBL" id="ROT68340.1"/>
    </source>
</evidence>